<feature type="domain" description="HTH tetR-type" evidence="3">
    <location>
        <begin position="13"/>
        <end position="73"/>
    </location>
</feature>
<dbReference type="Gene3D" id="1.10.357.10">
    <property type="entry name" value="Tetracycline Repressor, domain 2"/>
    <property type="match status" value="1"/>
</dbReference>
<gene>
    <name evidence="4" type="ORF">HCR76_09790</name>
</gene>
<feature type="DNA-binding region" description="H-T-H motif" evidence="2">
    <location>
        <begin position="36"/>
        <end position="55"/>
    </location>
</feature>
<evidence type="ECO:0000313" key="4">
    <source>
        <dbReference type="EMBL" id="QPZ37155.1"/>
    </source>
</evidence>
<keyword evidence="1 2" id="KW-0238">DNA-binding</keyword>
<proteinExistence type="predicted"/>
<accession>A0ABX6YFH2</accession>
<dbReference type="PANTHER" id="PTHR30055">
    <property type="entry name" value="HTH-TYPE TRANSCRIPTIONAL REGULATOR RUTR"/>
    <property type="match status" value="1"/>
</dbReference>
<dbReference type="PROSITE" id="PS50977">
    <property type="entry name" value="HTH_TETR_2"/>
    <property type="match status" value="1"/>
</dbReference>
<dbReference type="SUPFAM" id="SSF46689">
    <property type="entry name" value="Homeodomain-like"/>
    <property type="match status" value="1"/>
</dbReference>
<dbReference type="SUPFAM" id="SSF48498">
    <property type="entry name" value="Tetracyclin repressor-like, C-terminal domain"/>
    <property type="match status" value="1"/>
</dbReference>
<dbReference type="Proteomes" id="UP000662814">
    <property type="component" value="Chromosome"/>
</dbReference>
<dbReference type="InterPro" id="IPR001647">
    <property type="entry name" value="HTH_TetR"/>
</dbReference>
<reference evidence="4 5" key="1">
    <citation type="submission" date="2020-12" db="EMBL/GenBank/DDBJ databases">
        <title>Microbacterium sp. HY060.</title>
        <authorList>
            <person name="Zhou J."/>
        </authorList>
    </citation>
    <scope>NUCLEOTIDE SEQUENCE [LARGE SCALE GENOMIC DNA]</scope>
    <source>
        <strain evidence="4 5">HY60</strain>
    </source>
</reference>
<dbReference type="PANTHER" id="PTHR30055:SF237">
    <property type="entry name" value="TRANSCRIPTIONAL REPRESSOR MCE3R"/>
    <property type="match status" value="1"/>
</dbReference>
<evidence type="ECO:0000256" key="2">
    <source>
        <dbReference type="PROSITE-ProRule" id="PRU00335"/>
    </source>
</evidence>
<dbReference type="InterPro" id="IPR050109">
    <property type="entry name" value="HTH-type_TetR-like_transc_reg"/>
</dbReference>
<evidence type="ECO:0000313" key="5">
    <source>
        <dbReference type="Proteomes" id="UP000662814"/>
    </source>
</evidence>
<dbReference type="Gene3D" id="1.10.10.60">
    <property type="entry name" value="Homeodomain-like"/>
    <property type="match status" value="1"/>
</dbReference>
<dbReference type="PROSITE" id="PS01081">
    <property type="entry name" value="HTH_TETR_1"/>
    <property type="match status" value="1"/>
</dbReference>
<dbReference type="Pfam" id="PF00440">
    <property type="entry name" value="TetR_N"/>
    <property type="match status" value="1"/>
</dbReference>
<name>A0ABX6YFH2_9MICO</name>
<protein>
    <submittedName>
        <fullName evidence="4">TetR/AcrR family transcriptional regulator</fullName>
    </submittedName>
</protein>
<dbReference type="EMBL" id="CP061169">
    <property type="protein sequence ID" value="QPZ37155.1"/>
    <property type="molecule type" value="Genomic_DNA"/>
</dbReference>
<evidence type="ECO:0000259" key="3">
    <source>
        <dbReference type="PROSITE" id="PS50977"/>
    </source>
</evidence>
<dbReference type="Pfam" id="PF17932">
    <property type="entry name" value="TetR_C_24"/>
    <property type="match status" value="1"/>
</dbReference>
<dbReference type="InterPro" id="IPR036271">
    <property type="entry name" value="Tet_transcr_reg_TetR-rel_C_sf"/>
</dbReference>
<dbReference type="RefSeq" id="WP_166992814.1">
    <property type="nucleotide sequence ID" value="NZ_CP061169.1"/>
</dbReference>
<organism evidence="4 5">
    <name type="scientific">Paramicrobacterium chengjingii</name>
    <dbReference type="NCBI Taxonomy" id="2769067"/>
    <lineage>
        <taxon>Bacteria</taxon>
        <taxon>Bacillati</taxon>
        <taxon>Actinomycetota</taxon>
        <taxon>Actinomycetes</taxon>
        <taxon>Micrococcales</taxon>
        <taxon>Microbacteriaceae</taxon>
        <taxon>Paramicrobacterium</taxon>
    </lineage>
</organism>
<dbReference type="InterPro" id="IPR009057">
    <property type="entry name" value="Homeodomain-like_sf"/>
</dbReference>
<dbReference type="PRINTS" id="PR00455">
    <property type="entry name" value="HTHTETR"/>
</dbReference>
<keyword evidence="5" id="KW-1185">Reference proteome</keyword>
<dbReference type="InterPro" id="IPR041490">
    <property type="entry name" value="KstR2_TetR_C"/>
</dbReference>
<dbReference type="InterPro" id="IPR023772">
    <property type="entry name" value="DNA-bd_HTH_TetR-type_CS"/>
</dbReference>
<sequence>MSEKPHGRSDAKNKRRHSLLDAAAALFSEHGFNGVSMEDLGTAVGVSGPAVYRHFPSKQAVLAELLIGVSTALLEGGSIETQRAPKGDLALRALIEFHVDFAIRNTDVIRVHDRDRSALSPQDAHTVRLLQRQYVELWVSLLERLSPEADVAELRVRAHAAFGLMNSTPYSVRHRGAANTDRLRALLERMSYAALTS</sequence>
<evidence type="ECO:0000256" key="1">
    <source>
        <dbReference type="ARBA" id="ARBA00023125"/>
    </source>
</evidence>